<keyword evidence="5" id="KW-0716">Sensory transduction</keyword>
<dbReference type="SUPFAM" id="SSF55874">
    <property type="entry name" value="ATPase domain of HSP90 chaperone/DNA topoisomerase II/histidine kinase"/>
    <property type="match status" value="1"/>
</dbReference>
<evidence type="ECO:0000259" key="17">
    <source>
        <dbReference type="PROSITE" id="PS50113"/>
    </source>
</evidence>
<evidence type="ECO:0000256" key="1">
    <source>
        <dbReference type="ARBA" id="ARBA00000085"/>
    </source>
</evidence>
<gene>
    <name evidence="18" type="ORF">AQS70_07575</name>
</gene>
<keyword evidence="9" id="KW-0677">Repeat</keyword>
<dbReference type="InterPro" id="IPR001610">
    <property type="entry name" value="PAC"/>
</dbReference>
<accession>A0A0Q0X3R6</accession>
<dbReference type="Pfam" id="PF08448">
    <property type="entry name" value="PAS_4"/>
    <property type="match status" value="1"/>
</dbReference>
<name>A0A0Q0X3R6_9PSED</name>
<evidence type="ECO:0000256" key="3">
    <source>
        <dbReference type="ARBA" id="ARBA00022543"/>
    </source>
</evidence>
<dbReference type="GO" id="GO:0009881">
    <property type="term" value="F:photoreceptor activity"/>
    <property type="evidence" value="ECO:0007669"/>
    <property type="project" value="UniProtKB-KW"/>
</dbReference>
<dbReference type="Pfam" id="PF08447">
    <property type="entry name" value="PAS_3"/>
    <property type="match status" value="1"/>
</dbReference>
<keyword evidence="8" id="KW-0808">Transferase</keyword>
<keyword evidence="13" id="KW-0157">Chromophore</keyword>
<evidence type="ECO:0000256" key="9">
    <source>
        <dbReference type="ARBA" id="ARBA00022737"/>
    </source>
</evidence>
<dbReference type="InterPro" id="IPR011102">
    <property type="entry name" value="Sig_transdc_His_kinase_HWE"/>
</dbReference>
<dbReference type="CDD" id="cd00130">
    <property type="entry name" value="PAS"/>
    <property type="match status" value="1"/>
</dbReference>
<keyword evidence="10" id="KW-0547">Nucleotide-binding</keyword>
<keyword evidence="14" id="KW-0843">Virulence</keyword>
<keyword evidence="15" id="KW-0675">Receptor</keyword>
<keyword evidence="7" id="KW-0288">FMN</keyword>
<evidence type="ECO:0000259" key="16">
    <source>
        <dbReference type="PROSITE" id="PS50112"/>
    </source>
</evidence>
<dbReference type="AlphaFoldDB" id="A0A0Q0X3R6"/>
<dbReference type="PANTHER" id="PTHR41523:SF8">
    <property type="entry name" value="ETHYLENE RESPONSE SENSOR PROTEIN"/>
    <property type="match status" value="1"/>
</dbReference>
<dbReference type="SMART" id="SM00091">
    <property type="entry name" value="PAS"/>
    <property type="match status" value="1"/>
</dbReference>
<evidence type="ECO:0000256" key="5">
    <source>
        <dbReference type="ARBA" id="ARBA00022606"/>
    </source>
</evidence>
<evidence type="ECO:0000256" key="15">
    <source>
        <dbReference type="ARBA" id="ARBA00023170"/>
    </source>
</evidence>
<comment type="catalytic activity">
    <reaction evidence="1">
        <text>ATP + protein L-histidine = ADP + protein N-phospho-L-histidine.</text>
        <dbReference type="EC" id="2.7.13.3"/>
    </reaction>
</comment>
<dbReference type="PROSITE" id="PS50113">
    <property type="entry name" value="PAC"/>
    <property type="match status" value="1"/>
</dbReference>
<dbReference type="Gene3D" id="3.30.565.10">
    <property type="entry name" value="Histidine kinase-like ATPase, C-terminal domain"/>
    <property type="match status" value="1"/>
</dbReference>
<dbReference type="Pfam" id="PF07536">
    <property type="entry name" value="HWE_HK"/>
    <property type="match status" value="1"/>
</dbReference>
<keyword evidence="6" id="KW-0285">Flavoprotein</keyword>
<feature type="domain" description="PAS" evidence="16">
    <location>
        <begin position="130"/>
        <end position="202"/>
    </location>
</feature>
<dbReference type="GO" id="GO:0004673">
    <property type="term" value="F:protein histidine kinase activity"/>
    <property type="evidence" value="ECO:0007669"/>
    <property type="project" value="UniProtKB-EC"/>
</dbReference>
<evidence type="ECO:0000256" key="12">
    <source>
        <dbReference type="ARBA" id="ARBA00022840"/>
    </source>
</evidence>
<evidence type="ECO:0000256" key="6">
    <source>
        <dbReference type="ARBA" id="ARBA00022630"/>
    </source>
</evidence>
<keyword evidence="12" id="KW-0067">ATP-binding</keyword>
<keyword evidence="4" id="KW-0597">Phosphoprotein</keyword>
<evidence type="ECO:0000313" key="19">
    <source>
        <dbReference type="Proteomes" id="UP000050342"/>
    </source>
</evidence>
<dbReference type="SUPFAM" id="SSF55785">
    <property type="entry name" value="PYP-like sensor domain (PAS domain)"/>
    <property type="match status" value="2"/>
</dbReference>
<evidence type="ECO:0000256" key="8">
    <source>
        <dbReference type="ARBA" id="ARBA00022679"/>
    </source>
</evidence>
<dbReference type="InterPro" id="IPR000014">
    <property type="entry name" value="PAS"/>
</dbReference>
<evidence type="ECO:0000256" key="10">
    <source>
        <dbReference type="ARBA" id="ARBA00022741"/>
    </source>
</evidence>
<feature type="domain" description="PAC" evidence="17">
    <location>
        <begin position="206"/>
        <end position="258"/>
    </location>
</feature>
<dbReference type="Gene3D" id="3.30.450.20">
    <property type="entry name" value="PAS domain"/>
    <property type="match status" value="2"/>
</dbReference>
<evidence type="ECO:0000256" key="13">
    <source>
        <dbReference type="ARBA" id="ARBA00022991"/>
    </source>
</evidence>
<keyword evidence="3" id="KW-0600">Photoreceptor protein</keyword>
<evidence type="ECO:0000256" key="11">
    <source>
        <dbReference type="ARBA" id="ARBA00022777"/>
    </source>
</evidence>
<dbReference type="RefSeq" id="WP_055102176.1">
    <property type="nucleotide sequence ID" value="NZ_LLWH01000079.1"/>
</dbReference>
<reference evidence="18 19" key="1">
    <citation type="submission" date="2015-10" db="EMBL/GenBank/DDBJ databases">
        <title>Pseudomonas helleri sp. nov. and Pseudomonas weihenstephanensis sp. nov., isolated from raw cows milk.</title>
        <authorList>
            <person name="Von Neubeck M."/>
            <person name="Huptas C."/>
            <person name="Wenning M."/>
            <person name="Scherer S."/>
        </authorList>
    </citation>
    <scope>NUCLEOTIDE SEQUENCE [LARGE SCALE GENOMIC DNA]</scope>
    <source>
        <strain evidence="18 19">BSTT44</strain>
    </source>
</reference>
<proteinExistence type="predicted"/>
<dbReference type="OrthoDB" id="9808408at2"/>
<dbReference type="GO" id="GO:0005524">
    <property type="term" value="F:ATP binding"/>
    <property type="evidence" value="ECO:0007669"/>
    <property type="project" value="UniProtKB-KW"/>
</dbReference>
<dbReference type="Proteomes" id="UP000050342">
    <property type="component" value="Unassembled WGS sequence"/>
</dbReference>
<keyword evidence="11" id="KW-0418">Kinase</keyword>
<organism evidence="18 19">
    <name type="scientific">Pseudomonas endophytica</name>
    <dbReference type="NCBI Taxonomy" id="1563157"/>
    <lineage>
        <taxon>Bacteria</taxon>
        <taxon>Pseudomonadati</taxon>
        <taxon>Pseudomonadota</taxon>
        <taxon>Gammaproteobacteria</taxon>
        <taxon>Pseudomonadales</taxon>
        <taxon>Pseudomonadaceae</taxon>
        <taxon>Pseudomonas</taxon>
    </lineage>
</organism>
<dbReference type="InterPro" id="IPR035965">
    <property type="entry name" value="PAS-like_dom_sf"/>
</dbReference>
<dbReference type="NCBIfam" id="TIGR00229">
    <property type="entry name" value="sensory_box"/>
    <property type="match status" value="1"/>
</dbReference>
<sequence>MIAPDNTALNGFCVLASSPDCVKVLNEDGEILCFNEDGLRVMEIDHFDHIRNVYWPELWPANVRELAKEGLAVAKLKGVASIKAPCPTAKGNLKWWDVTIAAIPGPTTTYAVISRDITEQHAQEVAERARLERLQDIYNSNTDALWDIDLTTDQVWWSEGLQHLFGFEQGHIGNNLLWRQEHIHPEDRSRVISSMADAIENGSTFWEAEFRFMAADGSYIAVLDRGSIMRNLTGVGVRVIGMMQDVSSRHYKTEKNELIAKELSHRVNNILAIVYALFHQSLKRSQTLEALSASFGDRLSAMAKANKAIMRSSSDSVDTLALIVEQLGPFIGEDRIRVSGPPASVDAATALPLALVINELATNALKYGALSNDAGGVTINWSLHNDKPIIILDWIEKGGPAVHEPTRRGLGSVLIQQSIPGSTVNSRFDPAGFSCSIEMPCE</sequence>
<evidence type="ECO:0000256" key="14">
    <source>
        <dbReference type="ARBA" id="ARBA00023026"/>
    </source>
</evidence>
<keyword evidence="19" id="KW-1185">Reference proteome</keyword>
<dbReference type="STRING" id="1563157.AQS70_07575"/>
<dbReference type="PANTHER" id="PTHR41523">
    <property type="entry name" value="TWO-COMPONENT SYSTEM SENSOR PROTEIN"/>
    <property type="match status" value="1"/>
</dbReference>
<dbReference type="EMBL" id="LLWH01000079">
    <property type="protein sequence ID" value="KQB54459.1"/>
    <property type="molecule type" value="Genomic_DNA"/>
</dbReference>
<dbReference type="InterPro" id="IPR013656">
    <property type="entry name" value="PAS_4"/>
</dbReference>
<dbReference type="PROSITE" id="PS50112">
    <property type="entry name" value="PAS"/>
    <property type="match status" value="1"/>
</dbReference>
<dbReference type="InterPro" id="IPR036890">
    <property type="entry name" value="HATPase_C_sf"/>
</dbReference>
<dbReference type="SMART" id="SM00911">
    <property type="entry name" value="HWE_HK"/>
    <property type="match status" value="1"/>
</dbReference>
<evidence type="ECO:0000256" key="4">
    <source>
        <dbReference type="ARBA" id="ARBA00022553"/>
    </source>
</evidence>
<evidence type="ECO:0000256" key="7">
    <source>
        <dbReference type="ARBA" id="ARBA00022643"/>
    </source>
</evidence>
<dbReference type="SMART" id="SM00086">
    <property type="entry name" value="PAC"/>
    <property type="match status" value="1"/>
</dbReference>
<evidence type="ECO:0000313" key="18">
    <source>
        <dbReference type="EMBL" id="KQB54459.1"/>
    </source>
</evidence>
<evidence type="ECO:0000256" key="2">
    <source>
        <dbReference type="ARBA" id="ARBA00012438"/>
    </source>
</evidence>
<dbReference type="InterPro" id="IPR000700">
    <property type="entry name" value="PAS-assoc_C"/>
</dbReference>
<protein>
    <recommendedName>
        <fullName evidence="2">histidine kinase</fullName>
        <ecNumber evidence="2">2.7.13.3</ecNumber>
    </recommendedName>
</protein>
<dbReference type="InterPro" id="IPR013655">
    <property type="entry name" value="PAS_fold_3"/>
</dbReference>
<dbReference type="EC" id="2.7.13.3" evidence="2"/>
<comment type="caution">
    <text evidence="18">The sequence shown here is derived from an EMBL/GenBank/DDBJ whole genome shotgun (WGS) entry which is preliminary data.</text>
</comment>